<reference evidence="1" key="2">
    <citation type="submission" date="2020-11" db="EMBL/GenBank/DDBJ databases">
        <authorList>
            <person name="McCartney M.A."/>
            <person name="Auch B."/>
            <person name="Kono T."/>
            <person name="Mallez S."/>
            <person name="Becker A."/>
            <person name="Gohl D.M."/>
            <person name="Silverstein K.A.T."/>
            <person name="Koren S."/>
            <person name="Bechman K.B."/>
            <person name="Herman A."/>
            <person name="Abrahante J.E."/>
            <person name="Garbe J."/>
        </authorList>
    </citation>
    <scope>NUCLEOTIDE SEQUENCE</scope>
    <source>
        <strain evidence="1">Duluth1</strain>
        <tissue evidence="1">Whole animal</tissue>
    </source>
</reference>
<organism evidence="1 2">
    <name type="scientific">Dreissena polymorpha</name>
    <name type="common">Zebra mussel</name>
    <name type="synonym">Mytilus polymorpha</name>
    <dbReference type="NCBI Taxonomy" id="45954"/>
    <lineage>
        <taxon>Eukaryota</taxon>
        <taxon>Metazoa</taxon>
        <taxon>Spiralia</taxon>
        <taxon>Lophotrochozoa</taxon>
        <taxon>Mollusca</taxon>
        <taxon>Bivalvia</taxon>
        <taxon>Autobranchia</taxon>
        <taxon>Heteroconchia</taxon>
        <taxon>Euheterodonta</taxon>
        <taxon>Imparidentia</taxon>
        <taxon>Neoheterodontei</taxon>
        <taxon>Myida</taxon>
        <taxon>Dreissenoidea</taxon>
        <taxon>Dreissenidae</taxon>
        <taxon>Dreissena</taxon>
    </lineage>
</organism>
<protein>
    <submittedName>
        <fullName evidence="1">Uncharacterized protein</fullName>
    </submittedName>
</protein>
<evidence type="ECO:0000313" key="1">
    <source>
        <dbReference type="EMBL" id="KAH3884657.1"/>
    </source>
</evidence>
<dbReference type="AlphaFoldDB" id="A0A9D4RZV8"/>
<evidence type="ECO:0000313" key="2">
    <source>
        <dbReference type="Proteomes" id="UP000828390"/>
    </source>
</evidence>
<name>A0A9D4RZV8_DREPO</name>
<keyword evidence="2" id="KW-1185">Reference proteome</keyword>
<dbReference type="EMBL" id="JAIWYP010000001">
    <property type="protein sequence ID" value="KAH3884657.1"/>
    <property type="molecule type" value="Genomic_DNA"/>
</dbReference>
<proteinExistence type="predicted"/>
<accession>A0A9D4RZV8</accession>
<sequence length="95" mass="11176">MFFSVQGQWNNLYQKTVHQHKETQCQLHNSKKQQGGFVILKEAHQSLQSHRLLSLRKFRSAHTVLHRLSFYPSQVVKECSISPPCILNELRPVFF</sequence>
<dbReference type="Proteomes" id="UP000828390">
    <property type="component" value="Unassembled WGS sequence"/>
</dbReference>
<comment type="caution">
    <text evidence="1">The sequence shown here is derived from an EMBL/GenBank/DDBJ whole genome shotgun (WGS) entry which is preliminary data.</text>
</comment>
<gene>
    <name evidence="1" type="ORF">DPMN_008643</name>
</gene>
<reference evidence="1" key="1">
    <citation type="journal article" date="2019" name="bioRxiv">
        <title>The Genome of the Zebra Mussel, Dreissena polymorpha: A Resource for Invasive Species Research.</title>
        <authorList>
            <person name="McCartney M.A."/>
            <person name="Auch B."/>
            <person name="Kono T."/>
            <person name="Mallez S."/>
            <person name="Zhang Y."/>
            <person name="Obille A."/>
            <person name="Becker A."/>
            <person name="Abrahante J.E."/>
            <person name="Garbe J."/>
            <person name="Badalamenti J.P."/>
            <person name="Herman A."/>
            <person name="Mangelson H."/>
            <person name="Liachko I."/>
            <person name="Sullivan S."/>
            <person name="Sone E.D."/>
            <person name="Koren S."/>
            <person name="Silverstein K.A.T."/>
            <person name="Beckman K.B."/>
            <person name="Gohl D.M."/>
        </authorList>
    </citation>
    <scope>NUCLEOTIDE SEQUENCE</scope>
    <source>
        <strain evidence="1">Duluth1</strain>
        <tissue evidence="1">Whole animal</tissue>
    </source>
</reference>